<proteinExistence type="predicted"/>
<evidence type="ECO:0008006" key="3">
    <source>
        <dbReference type="Google" id="ProtNLM"/>
    </source>
</evidence>
<sequence>MYETGRAIELLRSCPNLISIRGLYLSRWSASEWPTMRRLLTQLRSLEALQLYVDTEPINLDDHGLDLEDVGPDFDDGSGLDDEPFFEMPTPPPRMASLRILHSDLGCTRKMSSVITAWELPSLQYFCYYGQTRVSWDAHAEALSAFLGMHGSKLRGLSIDGKPPASSSLLSIPTLCPNLTEFAVLKPWLLCTDNGFDSVLSYHHTLVEITFAHLEIYDLVARDYTRSILRNPETALVCLQRSNFPMLQRVYARELTALHMDDYLEDYGPIVKLSKWWKTLMEGWEEKNIKFISRRDNNEVPLSLFCEKL</sequence>
<dbReference type="EMBL" id="KV419413">
    <property type="protein sequence ID" value="KZS91826.1"/>
    <property type="molecule type" value="Genomic_DNA"/>
</dbReference>
<accession>A0A164SUR8</accession>
<dbReference type="Proteomes" id="UP000076722">
    <property type="component" value="Unassembled WGS sequence"/>
</dbReference>
<protein>
    <recommendedName>
        <fullName evidence="3">F-box domain-containing protein</fullName>
    </recommendedName>
</protein>
<gene>
    <name evidence="1" type="ORF">SISNIDRAFT_515893</name>
</gene>
<reference evidence="1 2" key="1">
    <citation type="journal article" date="2016" name="Mol. Biol. Evol.">
        <title>Comparative Genomics of Early-Diverging Mushroom-Forming Fungi Provides Insights into the Origins of Lignocellulose Decay Capabilities.</title>
        <authorList>
            <person name="Nagy L.G."/>
            <person name="Riley R."/>
            <person name="Tritt A."/>
            <person name="Adam C."/>
            <person name="Daum C."/>
            <person name="Floudas D."/>
            <person name="Sun H."/>
            <person name="Yadav J.S."/>
            <person name="Pangilinan J."/>
            <person name="Larsson K.H."/>
            <person name="Matsuura K."/>
            <person name="Barry K."/>
            <person name="Labutti K."/>
            <person name="Kuo R."/>
            <person name="Ohm R.A."/>
            <person name="Bhattacharya S.S."/>
            <person name="Shirouzu T."/>
            <person name="Yoshinaga Y."/>
            <person name="Martin F.M."/>
            <person name="Grigoriev I.V."/>
            <person name="Hibbett D.S."/>
        </authorList>
    </citation>
    <scope>NUCLEOTIDE SEQUENCE [LARGE SCALE GENOMIC DNA]</scope>
    <source>
        <strain evidence="1 2">HHB9708</strain>
    </source>
</reference>
<dbReference type="InterPro" id="IPR032675">
    <property type="entry name" value="LRR_dom_sf"/>
</dbReference>
<dbReference type="AlphaFoldDB" id="A0A164SUR8"/>
<dbReference type="Gene3D" id="3.80.10.10">
    <property type="entry name" value="Ribonuclease Inhibitor"/>
    <property type="match status" value="1"/>
</dbReference>
<evidence type="ECO:0000313" key="2">
    <source>
        <dbReference type="Proteomes" id="UP000076722"/>
    </source>
</evidence>
<organism evidence="1 2">
    <name type="scientific">Sistotremastrum niveocremeum HHB9708</name>
    <dbReference type="NCBI Taxonomy" id="1314777"/>
    <lineage>
        <taxon>Eukaryota</taxon>
        <taxon>Fungi</taxon>
        <taxon>Dikarya</taxon>
        <taxon>Basidiomycota</taxon>
        <taxon>Agaricomycotina</taxon>
        <taxon>Agaricomycetes</taxon>
        <taxon>Sistotremastrales</taxon>
        <taxon>Sistotremastraceae</taxon>
        <taxon>Sertulicium</taxon>
        <taxon>Sertulicium niveocremeum</taxon>
    </lineage>
</organism>
<evidence type="ECO:0000313" key="1">
    <source>
        <dbReference type="EMBL" id="KZS91826.1"/>
    </source>
</evidence>
<keyword evidence="2" id="KW-1185">Reference proteome</keyword>
<name>A0A164SUR8_9AGAM</name>